<dbReference type="GO" id="GO:0008080">
    <property type="term" value="F:N-acetyltransferase activity"/>
    <property type="evidence" value="ECO:0007669"/>
    <property type="project" value="InterPro"/>
</dbReference>
<dbReference type="SUPFAM" id="SSF55729">
    <property type="entry name" value="Acyl-CoA N-acyltransferases (Nat)"/>
    <property type="match status" value="1"/>
</dbReference>
<dbReference type="AlphaFoldDB" id="A0A919U6F5"/>
<dbReference type="Proteomes" id="UP000660611">
    <property type="component" value="Unassembled WGS sequence"/>
</dbReference>
<feature type="domain" description="N-acetyltransferase" evidence="3">
    <location>
        <begin position="145"/>
        <end position="300"/>
    </location>
</feature>
<dbReference type="PANTHER" id="PTHR13947">
    <property type="entry name" value="GNAT FAMILY N-ACETYLTRANSFERASE"/>
    <property type="match status" value="1"/>
</dbReference>
<organism evidence="4 5">
    <name type="scientific">Dactylosporangium siamense</name>
    <dbReference type="NCBI Taxonomy" id="685454"/>
    <lineage>
        <taxon>Bacteria</taxon>
        <taxon>Bacillati</taxon>
        <taxon>Actinomycetota</taxon>
        <taxon>Actinomycetes</taxon>
        <taxon>Micromonosporales</taxon>
        <taxon>Micromonosporaceae</taxon>
        <taxon>Dactylosporangium</taxon>
    </lineage>
</organism>
<dbReference type="RefSeq" id="WP_239135851.1">
    <property type="nucleotide sequence ID" value="NZ_BAAAVW010000001.1"/>
</dbReference>
<evidence type="ECO:0000256" key="1">
    <source>
        <dbReference type="ARBA" id="ARBA00022679"/>
    </source>
</evidence>
<dbReference type="Gene3D" id="3.40.630.30">
    <property type="match status" value="1"/>
</dbReference>
<dbReference type="InterPro" id="IPR036388">
    <property type="entry name" value="WH-like_DNA-bd_sf"/>
</dbReference>
<comment type="caution">
    <text evidence="4">The sequence shown here is derived from an EMBL/GenBank/DDBJ whole genome shotgun (WGS) entry which is preliminary data.</text>
</comment>
<dbReference type="SUPFAM" id="SSF46785">
    <property type="entry name" value="Winged helix' DNA-binding domain"/>
    <property type="match status" value="1"/>
</dbReference>
<dbReference type="InterPro" id="IPR036390">
    <property type="entry name" value="WH_DNA-bd_sf"/>
</dbReference>
<accession>A0A919U6F5</accession>
<name>A0A919U6F5_9ACTN</name>
<reference evidence="4" key="1">
    <citation type="submission" date="2021-01" db="EMBL/GenBank/DDBJ databases">
        <title>Whole genome shotgun sequence of Dactylosporangium siamense NBRC 106093.</title>
        <authorList>
            <person name="Komaki H."/>
            <person name="Tamura T."/>
        </authorList>
    </citation>
    <scope>NUCLEOTIDE SEQUENCE</scope>
    <source>
        <strain evidence="4">NBRC 106093</strain>
    </source>
</reference>
<sequence>MTIAAVREFNRYYTNLIGVLRAGLHDSAYSLAEVRVLYELAVDRAHDTAELRRLLDIDAGYLSRILGRLEADGLVARSRSTADARRRRIELTPAGRAAFEALDARSDEQIGGLLAAVGEVDRRRLVGAMDTIRSVFEGVLPARTVVLRALLPGDLGWVVQRHGALYAAEYGLDATFEALVARIVADFATSHDPRTEAGWIAEVDGTPVGSIFCVRAAEGVAKLRLLFVEPTARGMGVGNALVEECVRFARRAGYREMVLYTQDVLTAARHIYQRAGFVLESATPASVYGVDVVEEQWRLRLV</sequence>
<dbReference type="InterPro" id="IPR016181">
    <property type="entry name" value="Acyl_CoA_acyltransferase"/>
</dbReference>
<dbReference type="PROSITE" id="PS50995">
    <property type="entry name" value="HTH_MARR_2"/>
    <property type="match status" value="1"/>
</dbReference>
<evidence type="ECO:0000313" key="4">
    <source>
        <dbReference type="EMBL" id="GIG44394.1"/>
    </source>
</evidence>
<dbReference type="GO" id="GO:0003700">
    <property type="term" value="F:DNA-binding transcription factor activity"/>
    <property type="evidence" value="ECO:0007669"/>
    <property type="project" value="InterPro"/>
</dbReference>
<proteinExistence type="predicted"/>
<dbReference type="PROSITE" id="PS51186">
    <property type="entry name" value="GNAT"/>
    <property type="match status" value="1"/>
</dbReference>
<dbReference type="SMART" id="SM00347">
    <property type="entry name" value="HTH_MARR"/>
    <property type="match status" value="1"/>
</dbReference>
<dbReference type="Pfam" id="PF00583">
    <property type="entry name" value="Acetyltransf_1"/>
    <property type="match status" value="1"/>
</dbReference>
<evidence type="ECO:0000259" key="3">
    <source>
        <dbReference type="PROSITE" id="PS51186"/>
    </source>
</evidence>
<keyword evidence="1" id="KW-0808">Transferase</keyword>
<gene>
    <name evidence="4" type="primary">yjgM</name>
    <name evidence="4" type="ORF">Dsi01nite_024350</name>
</gene>
<dbReference type="PANTHER" id="PTHR13947:SF37">
    <property type="entry name" value="LD18367P"/>
    <property type="match status" value="1"/>
</dbReference>
<dbReference type="CDD" id="cd04301">
    <property type="entry name" value="NAT_SF"/>
    <property type="match status" value="1"/>
</dbReference>
<keyword evidence="5" id="KW-1185">Reference proteome</keyword>
<protein>
    <submittedName>
        <fullName evidence="4">MarR family transcriptional regulator</fullName>
    </submittedName>
</protein>
<dbReference type="Pfam" id="PF01047">
    <property type="entry name" value="MarR"/>
    <property type="match status" value="1"/>
</dbReference>
<dbReference type="Gene3D" id="1.10.10.10">
    <property type="entry name" value="Winged helix-like DNA-binding domain superfamily/Winged helix DNA-binding domain"/>
    <property type="match status" value="1"/>
</dbReference>
<dbReference type="InterPro" id="IPR000835">
    <property type="entry name" value="HTH_MarR-typ"/>
</dbReference>
<evidence type="ECO:0000313" key="5">
    <source>
        <dbReference type="Proteomes" id="UP000660611"/>
    </source>
</evidence>
<dbReference type="InterPro" id="IPR000182">
    <property type="entry name" value="GNAT_dom"/>
</dbReference>
<dbReference type="EMBL" id="BONQ01000036">
    <property type="protein sequence ID" value="GIG44394.1"/>
    <property type="molecule type" value="Genomic_DNA"/>
</dbReference>
<feature type="domain" description="HTH marR-type" evidence="2">
    <location>
        <begin position="1"/>
        <end position="134"/>
    </location>
</feature>
<dbReference type="InterPro" id="IPR050769">
    <property type="entry name" value="NAT_camello-type"/>
</dbReference>
<evidence type="ECO:0000259" key="2">
    <source>
        <dbReference type="PROSITE" id="PS50995"/>
    </source>
</evidence>